<gene>
    <name evidence="2" type="ordered locus">Psyr_1929</name>
</gene>
<dbReference type="PATRIC" id="fig|205918.7.peg.1972"/>
<dbReference type="STRING" id="205918.Psyr_1929"/>
<accession>Q4ZV49</accession>
<name>Q4ZV49_PSEU2</name>
<proteinExistence type="predicted"/>
<dbReference type="OrthoDB" id="9182727at2"/>
<reference evidence="2 3" key="1">
    <citation type="journal article" date="2005" name="Proc. Natl. Acad. Sci. U.S.A.">
        <title>Comparison of the complete genome sequences of Pseudomonas syringae pv. syringae B728a and pv. tomato DC3000.</title>
        <authorList>
            <person name="Feil H."/>
            <person name="Feil W.S."/>
            <person name="Chain P."/>
            <person name="Larimer F."/>
            <person name="Dibartolo G."/>
            <person name="Copeland A."/>
            <person name="Lykidis A."/>
            <person name="Trong S."/>
            <person name="Nolan M."/>
            <person name="Goltsman E."/>
            <person name="Thiel J."/>
            <person name="Malfatti S."/>
            <person name="Loper J.E."/>
            <person name="Lapidus A."/>
            <person name="Detter J.C."/>
            <person name="Land M."/>
            <person name="Richardson P.M."/>
            <person name="Kyrpides N.C."/>
            <person name="Ivanova N."/>
            <person name="Lindow S.E."/>
        </authorList>
    </citation>
    <scope>NUCLEOTIDE SEQUENCE [LARGE SCALE GENOMIC DNA]</scope>
    <source>
        <strain evidence="2 3">B728a</strain>
    </source>
</reference>
<evidence type="ECO:0000313" key="2">
    <source>
        <dbReference type="EMBL" id="AAY36973.1"/>
    </source>
</evidence>
<organism evidence="2 3">
    <name type="scientific">Pseudomonas syringae pv. syringae (strain B728a)</name>
    <dbReference type="NCBI Taxonomy" id="205918"/>
    <lineage>
        <taxon>Bacteria</taxon>
        <taxon>Pseudomonadati</taxon>
        <taxon>Pseudomonadota</taxon>
        <taxon>Gammaproteobacteria</taxon>
        <taxon>Pseudomonadales</taxon>
        <taxon>Pseudomonadaceae</taxon>
        <taxon>Pseudomonas</taxon>
        <taxon>Pseudomonas syringae</taxon>
    </lineage>
</organism>
<evidence type="ECO:0000313" key="3">
    <source>
        <dbReference type="Proteomes" id="UP000000426"/>
    </source>
</evidence>
<dbReference type="EMBL" id="CP000075">
    <property type="protein sequence ID" value="AAY36973.1"/>
    <property type="molecule type" value="Genomic_DNA"/>
</dbReference>
<feature type="domain" description="PIN like" evidence="1">
    <location>
        <begin position="24"/>
        <end position="245"/>
    </location>
</feature>
<dbReference type="Proteomes" id="UP000000426">
    <property type="component" value="Chromosome"/>
</dbReference>
<sequence length="429" mass="49752">MKDLFPGHFSSSDQDIENLWKDCIFVLDANVLLSLYRYSDSTRSELFKVFDTMSDRLWIPHQVAQEYLTNRLLVISEQAKYYDDASKRIEGLKKLLENSNQHPFVSSKTLNAASKVFEQLTKELSENRLIHDKRITKDEIKDKLEILFSSNVGPAYSKDRLEEVLIAGKTRYDEKTPPGFSDSKKGGDSQLFSDRCKPYGDYIVWLQMMDHSRLVEKSIIFVTGDVKEDWWTVFQGKTVGPHPSLVQEFIDSTGYLFYMYTPDKFLQRASIDLGINNIELEKSAQEIRDLQKEDDLLQVIFDETINSIWPEAKDSKPDIFGQSNTRKRIIRPQSDSLPEQPEFPWSETSFSKDGYKKSNSHNARMGVMHELKRLTAEKIELEHFVTSSMREGSLNSRDYSLLMIRLKKIEKEIQLMSGQVNDNDPYSEI</sequence>
<protein>
    <recommendedName>
        <fullName evidence="1">PIN like domain-containing protein</fullName>
    </recommendedName>
</protein>
<dbReference type="RefSeq" id="WP_011267325.1">
    <property type="nucleotide sequence ID" value="NC_007005.1"/>
</dbReference>
<dbReference type="Pfam" id="PF18476">
    <property type="entry name" value="PIN_8"/>
    <property type="match status" value="1"/>
</dbReference>
<dbReference type="KEGG" id="psb:Psyr_1929"/>
<dbReference type="InterPro" id="IPR041578">
    <property type="entry name" value="PIN_8"/>
</dbReference>
<dbReference type="eggNOG" id="COG1196">
    <property type="taxonomic scope" value="Bacteria"/>
</dbReference>
<dbReference type="AlphaFoldDB" id="Q4ZV49"/>
<evidence type="ECO:0000259" key="1">
    <source>
        <dbReference type="Pfam" id="PF18476"/>
    </source>
</evidence>
<dbReference type="HOGENOM" id="CLU_045114_1_0_6"/>